<evidence type="ECO:0008006" key="4">
    <source>
        <dbReference type="Google" id="ProtNLM"/>
    </source>
</evidence>
<evidence type="ECO:0000313" key="3">
    <source>
        <dbReference type="Proteomes" id="UP000324022"/>
    </source>
</evidence>
<evidence type="ECO:0000313" key="2">
    <source>
        <dbReference type="EMBL" id="SPO29246.1"/>
    </source>
</evidence>
<accession>A0A5C3EI05</accession>
<reference evidence="2 3" key="1">
    <citation type="submission" date="2018-03" db="EMBL/GenBank/DDBJ databases">
        <authorList>
            <person name="Guldener U."/>
        </authorList>
    </citation>
    <scope>NUCLEOTIDE SEQUENCE [LARGE SCALE GENOMIC DNA]</scope>
    <source>
        <strain evidence="2 3">NBRC100155</strain>
    </source>
</reference>
<name>A0A5C3EI05_9BASI</name>
<organism evidence="2 3">
    <name type="scientific">Ustilago trichophora</name>
    <dbReference type="NCBI Taxonomy" id="86804"/>
    <lineage>
        <taxon>Eukaryota</taxon>
        <taxon>Fungi</taxon>
        <taxon>Dikarya</taxon>
        <taxon>Basidiomycota</taxon>
        <taxon>Ustilaginomycotina</taxon>
        <taxon>Ustilaginomycetes</taxon>
        <taxon>Ustilaginales</taxon>
        <taxon>Ustilaginaceae</taxon>
        <taxon>Ustilago</taxon>
    </lineage>
</organism>
<dbReference type="Proteomes" id="UP000324022">
    <property type="component" value="Unassembled WGS sequence"/>
</dbReference>
<feature type="chain" id="PRO_5022738012" description="Effector family protein Eff1" evidence="1">
    <location>
        <begin position="21"/>
        <end position="178"/>
    </location>
</feature>
<feature type="signal peptide" evidence="1">
    <location>
        <begin position="1"/>
        <end position="20"/>
    </location>
</feature>
<sequence>MLKLSILTSVFLLWVVSCYAARGPAQAGFGPSLPDSFGAAERADPVATRMERYLSFPSGSLQDARLFERQRHSGIFERRLRDPDARFFQVFNGGRSQVPIYASPIYIPRSRHYMPRIHLLFFKIEPREDKMTITPTLVTKVRQDLLEAHGMQPWEYLNAHATQTVEDLTRIFGPLYFR</sequence>
<proteinExistence type="predicted"/>
<dbReference type="EMBL" id="OOIN01000027">
    <property type="protein sequence ID" value="SPO29246.1"/>
    <property type="molecule type" value="Genomic_DNA"/>
</dbReference>
<dbReference type="PROSITE" id="PS51257">
    <property type="entry name" value="PROKAR_LIPOPROTEIN"/>
    <property type="match status" value="1"/>
</dbReference>
<protein>
    <recommendedName>
        <fullName evidence="4">Effector family protein Eff1</fullName>
    </recommendedName>
</protein>
<keyword evidence="3" id="KW-1185">Reference proteome</keyword>
<keyword evidence="1" id="KW-0732">Signal</keyword>
<gene>
    <name evidence="2" type="ORF">UTRI_06195</name>
</gene>
<evidence type="ECO:0000256" key="1">
    <source>
        <dbReference type="SAM" id="SignalP"/>
    </source>
</evidence>
<dbReference type="AlphaFoldDB" id="A0A5C3EI05"/>